<protein>
    <submittedName>
        <fullName evidence="2">Uncharacterized protein</fullName>
    </submittedName>
</protein>
<feature type="compositionally biased region" description="Basic and acidic residues" evidence="1">
    <location>
        <begin position="25"/>
        <end position="35"/>
    </location>
</feature>
<feature type="compositionally biased region" description="Acidic residues" evidence="1">
    <location>
        <begin position="40"/>
        <end position="59"/>
    </location>
</feature>
<sequence>MREHDRPEQAGGGSDAPPVYPGESTEIRGRDREPGPDAATDTDTDTEAPAETGADAEVDADTRAETDTDTDTETGTERDRELSAGTARTEEESGPKSGNPRLLDSADEEAFRTRWHEIQNRFVDDPRRAVHEADTLVTDVTQQLAATFADRRKDLEGQWNEDEDVDTERLRMALRQYRSFFNRLLTT</sequence>
<comment type="caution">
    <text evidence="2">The sequence shown here is derived from an EMBL/GenBank/DDBJ whole genome shotgun (WGS) entry which is preliminary data.</text>
</comment>
<dbReference type="Proteomes" id="UP000315226">
    <property type="component" value="Unassembled WGS sequence"/>
</dbReference>
<dbReference type="OrthoDB" id="123178at2"/>
<feature type="compositionally biased region" description="Basic and acidic residues" evidence="1">
    <location>
        <begin position="75"/>
        <end position="94"/>
    </location>
</feature>
<reference evidence="2 3" key="1">
    <citation type="submission" date="2019-06" db="EMBL/GenBank/DDBJ databases">
        <title>Whole genome shotgun sequence of Streptomyces gardneri NBRC 12865.</title>
        <authorList>
            <person name="Hosoyama A."/>
            <person name="Uohara A."/>
            <person name="Ohji S."/>
            <person name="Ichikawa N."/>
        </authorList>
    </citation>
    <scope>NUCLEOTIDE SEQUENCE [LARGE SCALE GENOMIC DNA]</scope>
    <source>
        <strain evidence="2 3">NBRC 12865</strain>
    </source>
</reference>
<dbReference type="AlphaFoldDB" id="A0A4Y3RY94"/>
<evidence type="ECO:0000313" key="3">
    <source>
        <dbReference type="Proteomes" id="UP000315226"/>
    </source>
</evidence>
<feature type="region of interest" description="Disordered" evidence="1">
    <location>
        <begin position="1"/>
        <end position="108"/>
    </location>
</feature>
<accession>A0A4Y3RY94</accession>
<evidence type="ECO:0000256" key="1">
    <source>
        <dbReference type="SAM" id="MobiDB-lite"/>
    </source>
</evidence>
<organism evidence="2 3">
    <name type="scientific">Streptomyces gardneri</name>
    <dbReference type="NCBI Taxonomy" id="66892"/>
    <lineage>
        <taxon>Bacteria</taxon>
        <taxon>Bacillati</taxon>
        <taxon>Actinomycetota</taxon>
        <taxon>Actinomycetes</taxon>
        <taxon>Kitasatosporales</taxon>
        <taxon>Streptomycetaceae</taxon>
        <taxon>Streptomyces</taxon>
    </lineage>
</organism>
<proteinExistence type="predicted"/>
<evidence type="ECO:0000313" key="2">
    <source>
        <dbReference type="EMBL" id="GEB62078.1"/>
    </source>
</evidence>
<dbReference type="EMBL" id="BJMN01000077">
    <property type="protein sequence ID" value="GEB62078.1"/>
    <property type="molecule type" value="Genomic_DNA"/>
</dbReference>
<dbReference type="RefSeq" id="WP_141302766.1">
    <property type="nucleotide sequence ID" value="NZ_BJMN01000077.1"/>
</dbReference>
<name>A0A4Y3RY94_9ACTN</name>
<gene>
    <name evidence="2" type="ORF">SGA01_76830</name>
</gene>
<keyword evidence="3" id="KW-1185">Reference proteome</keyword>